<dbReference type="Proteomes" id="UP000468735">
    <property type="component" value="Unassembled WGS sequence"/>
</dbReference>
<dbReference type="OrthoDB" id="3542710at2"/>
<comment type="caution">
    <text evidence="1">The sequence shown here is derived from an EMBL/GenBank/DDBJ whole genome shotgun (WGS) entry which is preliminary data.</text>
</comment>
<organism evidence="1 2">
    <name type="scientific">Actinomadura rudentiformis</name>
    <dbReference type="NCBI Taxonomy" id="359158"/>
    <lineage>
        <taxon>Bacteria</taxon>
        <taxon>Bacillati</taxon>
        <taxon>Actinomycetota</taxon>
        <taxon>Actinomycetes</taxon>
        <taxon>Streptosporangiales</taxon>
        <taxon>Thermomonosporaceae</taxon>
        <taxon>Actinomadura</taxon>
    </lineage>
</organism>
<gene>
    <name evidence="1" type="ORF">F8566_20010</name>
</gene>
<evidence type="ECO:0000313" key="2">
    <source>
        <dbReference type="Proteomes" id="UP000468735"/>
    </source>
</evidence>
<dbReference type="AlphaFoldDB" id="A0A6H9YT13"/>
<proteinExistence type="predicted"/>
<dbReference type="RefSeq" id="WP_151561998.1">
    <property type="nucleotide sequence ID" value="NZ_WBMT01000009.1"/>
</dbReference>
<name>A0A6H9YT13_9ACTN</name>
<reference evidence="1 2" key="1">
    <citation type="submission" date="2019-09" db="EMBL/GenBank/DDBJ databases">
        <title>Actinomadura physcomitrii sp. nov., a novel actinomycete isolated from moss [Physcomitrium sphaericum (Ludw) Fuernr].</title>
        <authorList>
            <person name="Zhuang X."/>
            <person name="Liu C."/>
        </authorList>
    </citation>
    <scope>NUCLEOTIDE SEQUENCE [LARGE SCALE GENOMIC DNA]</scope>
    <source>
        <strain evidence="1 2">HMC1</strain>
    </source>
</reference>
<keyword evidence="2" id="KW-1185">Reference proteome</keyword>
<protein>
    <submittedName>
        <fullName evidence="1">Uncharacterized protein</fullName>
    </submittedName>
</protein>
<accession>A0A6H9YT13</accession>
<evidence type="ECO:0000313" key="1">
    <source>
        <dbReference type="EMBL" id="KAB2347300.1"/>
    </source>
</evidence>
<sequence length="91" mass="10241">MTYDHGPLRTYEIVWRSGHVETVQGHQVSFSGGQYALFDNGPKAPVRFHIHGQFDGHWRLVLAELEDDVAIIRDVTEPEQIKSSGEGDGHD</sequence>
<dbReference type="EMBL" id="WBMT01000009">
    <property type="protein sequence ID" value="KAB2347300.1"/>
    <property type="molecule type" value="Genomic_DNA"/>
</dbReference>